<reference evidence="1 2" key="1">
    <citation type="journal article" date="2016" name="Mol. Biol. Evol.">
        <title>Comparative Genomics of Early-Diverging Mushroom-Forming Fungi Provides Insights into the Origins of Lignocellulose Decay Capabilities.</title>
        <authorList>
            <person name="Nagy L.G."/>
            <person name="Riley R."/>
            <person name="Tritt A."/>
            <person name="Adam C."/>
            <person name="Daum C."/>
            <person name="Floudas D."/>
            <person name="Sun H."/>
            <person name="Yadav J.S."/>
            <person name="Pangilinan J."/>
            <person name="Larsson K.H."/>
            <person name="Matsuura K."/>
            <person name="Barry K."/>
            <person name="Labutti K."/>
            <person name="Kuo R."/>
            <person name="Ohm R.A."/>
            <person name="Bhattacharya S.S."/>
            <person name="Shirouzu T."/>
            <person name="Yoshinaga Y."/>
            <person name="Martin F.M."/>
            <person name="Grigoriev I.V."/>
            <person name="Hibbett D.S."/>
        </authorList>
    </citation>
    <scope>NUCLEOTIDE SEQUENCE [LARGE SCALE GENOMIC DNA]</scope>
    <source>
        <strain evidence="1 2">HHB12029</strain>
    </source>
</reference>
<evidence type="ECO:0000313" key="1">
    <source>
        <dbReference type="EMBL" id="KZV92041.1"/>
    </source>
</evidence>
<keyword evidence="2" id="KW-1185">Reference proteome</keyword>
<proteinExistence type="predicted"/>
<dbReference type="Proteomes" id="UP000077266">
    <property type="component" value="Unassembled WGS sequence"/>
</dbReference>
<dbReference type="EMBL" id="KV426015">
    <property type="protein sequence ID" value="KZV92041.1"/>
    <property type="molecule type" value="Genomic_DNA"/>
</dbReference>
<organism evidence="1 2">
    <name type="scientific">Exidia glandulosa HHB12029</name>
    <dbReference type="NCBI Taxonomy" id="1314781"/>
    <lineage>
        <taxon>Eukaryota</taxon>
        <taxon>Fungi</taxon>
        <taxon>Dikarya</taxon>
        <taxon>Basidiomycota</taxon>
        <taxon>Agaricomycotina</taxon>
        <taxon>Agaricomycetes</taxon>
        <taxon>Auriculariales</taxon>
        <taxon>Exidiaceae</taxon>
        <taxon>Exidia</taxon>
    </lineage>
</organism>
<sequence length="267" mass="29848">MLWRASAVHVWVPWLPRDGSFAVRWLMRVMLPVISSHPRQVSNFLCLSVCVSIGMLGLWGLRFVTNQSGCGLDLEPFAGAAPSGEASRDLRKRCWQEADRTPDACNLIPTFFGIWHLACMWVVRTRPDGLSGARGGNVNSLEEVLLERVPCLRPGPEDSRSTLTADSRARCSLGVYSGTDQQMKRFTKRLCSCHRVATNRETRTHVRTCSQRHRIAFSPKPRGFTLTLATSAERGKVHSAVYLLVGDQVRGGAALSTHHPRRLFHFL</sequence>
<protein>
    <submittedName>
        <fullName evidence="1">Uncharacterized protein</fullName>
    </submittedName>
</protein>
<evidence type="ECO:0000313" key="2">
    <source>
        <dbReference type="Proteomes" id="UP000077266"/>
    </source>
</evidence>
<accession>A0A165HIZ9</accession>
<gene>
    <name evidence="1" type="ORF">EXIGLDRAFT_83275</name>
</gene>
<name>A0A165HIZ9_EXIGL</name>
<dbReference type="AlphaFoldDB" id="A0A165HIZ9"/>
<dbReference type="InParanoid" id="A0A165HIZ9"/>